<reference evidence="2 3" key="1">
    <citation type="submission" date="2008-03" db="EMBL/GenBank/DDBJ databases">
        <title>Sequencing of the draft genome and assembly of Burkholderia ambifaria IOP40-10.</title>
        <authorList>
            <consortium name="US DOE Joint Genome Institute (JGI-PGF)"/>
            <person name="Copeland A."/>
            <person name="Lucas S."/>
            <person name="Lapidus A."/>
            <person name="Glavina del Rio T."/>
            <person name="Dalin E."/>
            <person name="Tice H."/>
            <person name="Bruce D."/>
            <person name="Goodwin L."/>
            <person name="Pitluck S."/>
            <person name="Larimer F."/>
            <person name="Land M.L."/>
            <person name="Hauser L."/>
            <person name="Tiedje J."/>
            <person name="Richardson P."/>
        </authorList>
    </citation>
    <scope>NUCLEOTIDE SEQUENCE [LARGE SCALE GENOMIC DNA]</scope>
    <source>
        <strain evidence="2 3">IOP40-10</strain>
    </source>
</reference>
<comment type="caution">
    <text evidence="2">The sequence shown here is derived from an EMBL/GenBank/DDBJ whole genome shotgun (WGS) entry which is preliminary data.</text>
</comment>
<dbReference type="Pfam" id="PF04449">
    <property type="entry name" value="Fimbrial_CS1"/>
    <property type="match status" value="1"/>
</dbReference>
<sequence length="176" mass="18183">MTTKRIMLAIGAVTMTMAGLAHADTTSQTINIRADVPSGSSYIQPLDGWNAHTNVKFNYDVFSKKLQAPQPIALQMQNDQGGGKGGVINASLAEPAVLSDGTSGDDIPVAVTISSKSVPTAVTLTTTPQPIYNDAAGAVNNGSLAMSADASKTPNLGTHYEGTVDLVFDFQPATSS</sequence>
<keyword evidence="1" id="KW-0732">Signal</keyword>
<dbReference type="Proteomes" id="UP000005463">
    <property type="component" value="Unassembled WGS sequence"/>
</dbReference>
<evidence type="ECO:0000256" key="1">
    <source>
        <dbReference type="SAM" id="SignalP"/>
    </source>
</evidence>
<accession>B1FE94</accession>
<feature type="signal peptide" evidence="1">
    <location>
        <begin position="1"/>
        <end position="23"/>
    </location>
</feature>
<dbReference type="AlphaFoldDB" id="B1FE94"/>
<name>B1FE94_9BURK</name>
<organism evidence="2 3">
    <name type="scientific">Burkholderia ambifaria IOP40-10</name>
    <dbReference type="NCBI Taxonomy" id="396596"/>
    <lineage>
        <taxon>Bacteria</taxon>
        <taxon>Pseudomonadati</taxon>
        <taxon>Pseudomonadota</taxon>
        <taxon>Betaproteobacteria</taxon>
        <taxon>Burkholderiales</taxon>
        <taxon>Burkholderiaceae</taxon>
        <taxon>Burkholderia</taxon>
        <taxon>Burkholderia cepacia complex</taxon>
    </lineage>
</organism>
<dbReference type="InterPro" id="IPR007540">
    <property type="entry name" value="Fimbrial_CS1-type"/>
</dbReference>
<dbReference type="Gene3D" id="2.60.40.2040">
    <property type="entry name" value="CFA/I fimbrial subunit E, pilin domain"/>
    <property type="match status" value="1"/>
</dbReference>
<evidence type="ECO:0000313" key="3">
    <source>
        <dbReference type="Proteomes" id="UP000005463"/>
    </source>
</evidence>
<evidence type="ECO:0008006" key="4">
    <source>
        <dbReference type="Google" id="ProtNLM"/>
    </source>
</evidence>
<feature type="chain" id="PRO_5002762870" description="CS1 type fimbrial major subunit" evidence="1">
    <location>
        <begin position="24"/>
        <end position="176"/>
    </location>
</feature>
<dbReference type="PATRIC" id="fig|396596.7.peg.5422"/>
<dbReference type="GO" id="GO:0009289">
    <property type="term" value="C:pilus"/>
    <property type="evidence" value="ECO:0007669"/>
    <property type="project" value="InterPro"/>
</dbReference>
<evidence type="ECO:0000313" key="2">
    <source>
        <dbReference type="EMBL" id="EDT04121.1"/>
    </source>
</evidence>
<protein>
    <recommendedName>
        <fullName evidence="4">CS1 type fimbrial major subunit</fullName>
    </recommendedName>
</protein>
<dbReference type="EMBL" id="ABLC01000046">
    <property type="protein sequence ID" value="EDT04121.1"/>
    <property type="molecule type" value="Genomic_DNA"/>
</dbReference>
<gene>
    <name evidence="2" type="ORF">BamIOP4010DRAFT_2354</name>
</gene>
<proteinExistence type="predicted"/>